<reference evidence="2 3" key="1">
    <citation type="journal article" date="2013" name="Genome Announc.">
        <title>Genome sequences for three denitrifying bacterial strains isolated from a uranium- and nitrate-contaminated subsurface environment.</title>
        <authorList>
            <person name="Venkatramanan R."/>
            <person name="Prakash O."/>
            <person name="Woyke T."/>
            <person name="Chain P."/>
            <person name="Goodwin L.A."/>
            <person name="Watson D."/>
            <person name="Brooks S."/>
            <person name="Kostka J.E."/>
            <person name="Green S.J."/>
        </authorList>
    </citation>
    <scope>NUCLEOTIDE SEQUENCE [LARGE SCALE GENOMIC DNA]</scope>
    <source>
        <strain evidence="2 3">1NES1</strain>
    </source>
</reference>
<sequence length="136" mass="15039">MPFSSLNRILMDRQITLNGAWQRWTGLPEGASLWFRLGAFTAPSNPYRYFDVDYPTLARRSASPCAERMRAFRPTTKSPPSRRGCGHLEDGVPHAEALSPASRFSPTPREDCSARIVEEAALVVSALATTPETPSM</sequence>
<dbReference type="HOGENOM" id="CLU_1872627_0_0_5"/>
<accession>N0B1K2</accession>
<evidence type="ECO:0000256" key="1">
    <source>
        <dbReference type="SAM" id="MobiDB-lite"/>
    </source>
</evidence>
<gene>
    <name evidence="2" type="ORF">HYPDE_28423</name>
</gene>
<dbReference type="Proteomes" id="UP000005952">
    <property type="component" value="Chromosome"/>
</dbReference>
<dbReference type="EMBL" id="CP005587">
    <property type="protein sequence ID" value="AGK57364.1"/>
    <property type="molecule type" value="Genomic_DNA"/>
</dbReference>
<name>N0B1K2_9HYPH</name>
<protein>
    <submittedName>
        <fullName evidence="2">Uncharacterized protein</fullName>
    </submittedName>
</protein>
<feature type="region of interest" description="Disordered" evidence="1">
    <location>
        <begin position="71"/>
        <end position="110"/>
    </location>
</feature>
<dbReference type="KEGG" id="hdt:HYPDE_28423"/>
<proteinExistence type="predicted"/>
<evidence type="ECO:0000313" key="2">
    <source>
        <dbReference type="EMBL" id="AGK57364.1"/>
    </source>
</evidence>
<dbReference type="AlphaFoldDB" id="N0B1K2"/>
<evidence type="ECO:0000313" key="3">
    <source>
        <dbReference type="Proteomes" id="UP000005952"/>
    </source>
</evidence>
<organism evidence="2 3">
    <name type="scientific">Hyphomicrobium denitrificans 1NES1</name>
    <dbReference type="NCBI Taxonomy" id="670307"/>
    <lineage>
        <taxon>Bacteria</taxon>
        <taxon>Pseudomonadati</taxon>
        <taxon>Pseudomonadota</taxon>
        <taxon>Alphaproteobacteria</taxon>
        <taxon>Hyphomicrobiales</taxon>
        <taxon>Hyphomicrobiaceae</taxon>
        <taxon>Hyphomicrobium</taxon>
    </lineage>
</organism>
<keyword evidence="3" id="KW-1185">Reference proteome</keyword>